<feature type="chain" id="PRO_5014271703" description="Ig-like domain-containing protein" evidence="2">
    <location>
        <begin position="21"/>
        <end position="534"/>
    </location>
</feature>
<dbReference type="InterPro" id="IPR036179">
    <property type="entry name" value="Ig-like_dom_sf"/>
</dbReference>
<keyword evidence="5" id="KW-1185">Reference proteome</keyword>
<proteinExistence type="predicted"/>
<feature type="compositionally biased region" description="Basic residues" evidence="1">
    <location>
        <begin position="225"/>
        <end position="236"/>
    </location>
</feature>
<evidence type="ECO:0000313" key="5">
    <source>
        <dbReference type="Proteomes" id="UP000095300"/>
    </source>
</evidence>
<dbReference type="SUPFAM" id="SSF48726">
    <property type="entry name" value="Immunoglobulin"/>
    <property type="match status" value="2"/>
</dbReference>
<protein>
    <recommendedName>
        <fullName evidence="3">Ig-like domain-containing protein</fullName>
    </recommendedName>
</protein>
<organism evidence="4 5">
    <name type="scientific">Stomoxys calcitrans</name>
    <name type="common">Stable fly</name>
    <name type="synonym">Conops calcitrans</name>
    <dbReference type="NCBI Taxonomy" id="35570"/>
    <lineage>
        <taxon>Eukaryota</taxon>
        <taxon>Metazoa</taxon>
        <taxon>Ecdysozoa</taxon>
        <taxon>Arthropoda</taxon>
        <taxon>Hexapoda</taxon>
        <taxon>Insecta</taxon>
        <taxon>Pterygota</taxon>
        <taxon>Neoptera</taxon>
        <taxon>Endopterygota</taxon>
        <taxon>Diptera</taxon>
        <taxon>Brachycera</taxon>
        <taxon>Muscomorpha</taxon>
        <taxon>Muscoidea</taxon>
        <taxon>Muscidae</taxon>
        <taxon>Stomoxys</taxon>
    </lineage>
</organism>
<dbReference type="InterPro" id="IPR007110">
    <property type="entry name" value="Ig-like_dom"/>
</dbReference>
<reference evidence="4" key="2">
    <citation type="submission" date="2020-05" db="UniProtKB">
        <authorList>
            <consortium name="EnsemblMetazoa"/>
        </authorList>
    </citation>
    <scope>IDENTIFICATION</scope>
    <source>
        <strain evidence="4">USDA</strain>
    </source>
</reference>
<evidence type="ECO:0000256" key="1">
    <source>
        <dbReference type="SAM" id="MobiDB-lite"/>
    </source>
</evidence>
<dbReference type="InterPro" id="IPR013151">
    <property type="entry name" value="Immunoglobulin_dom"/>
</dbReference>
<sequence>MLRFWIIVSCLGLFTPKSIGHAVSRRLFVVEGHTEAEVQLNVPRYVERGTNATLECLHDVDPSVLFKVSWFREETKFFEYVKGRKPPFKNFSMDGATIDRDNSNASQVTLTNVDFKLSGQFHCEVSMTSPLYTKASGEHLLSVFLPQTGPPVIRFRKRSPVAIGERLMVLCNTTRARPPPHITWLINNKKVDDKFIRTHHVYSISGKTHRPRPPAEQELELSGAKQKKQQHQQQQKHHYDTQPQQQPQYFQPQYSVYHPYHINDRYDKSRWSGSMGHHNRGASIFNNPFSSLTIMHDIDIDDYEIQQQHHGNSNFDNKHHMETVKKHFDVKKHRSNRKYRHINENALGIIRSTLNSGGFGPQPANINNELGIPPNAGPMNAFAASYGGRPLSHPGGGSGVAAAAAAVTEAQQEKGMFSVSQLNIELTEQHVGPNGKMELTCMATIPSAVGPGEDFADFKTYTIKVEVQRMETTTFSTTTQSIGMAALGNGATPSSATSPHYSRYRLHQPIHLHSLWMQLCLAIIFMLWRTVGVH</sequence>
<dbReference type="Pfam" id="PF00047">
    <property type="entry name" value="ig"/>
    <property type="match status" value="1"/>
</dbReference>
<dbReference type="EnsemblMetazoa" id="SCAU000509-RC">
    <property type="protein sequence ID" value="SCAU000509-PC"/>
    <property type="gene ID" value="SCAU000509"/>
</dbReference>
<dbReference type="Proteomes" id="UP000095300">
    <property type="component" value="Unassembled WGS sequence"/>
</dbReference>
<evidence type="ECO:0000256" key="2">
    <source>
        <dbReference type="SAM" id="SignalP"/>
    </source>
</evidence>
<reference evidence="5" key="1">
    <citation type="submission" date="2015-05" db="EMBL/GenBank/DDBJ databases">
        <authorList>
            <person name="Wilson R.K."/>
            <person name="Warren W.C."/>
            <person name="Olafson P."/>
        </authorList>
    </citation>
    <scope>NUCLEOTIDE SEQUENCE [LARGE SCALE GENOMIC DNA]</scope>
    <source>
        <strain evidence="5">USDA</strain>
    </source>
</reference>
<dbReference type="PANTHER" id="PTHR21261">
    <property type="entry name" value="BEAT PROTEIN"/>
    <property type="match status" value="1"/>
</dbReference>
<name>A0A1I8NN30_STOCA</name>
<dbReference type="PROSITE" id="PS50835">
    <property type="entry name" value="IG_LIKE"/>
    <property type="match status" value="2"/>
</dbReference>
<dbReference type="KEGG" id="scac:106084618"/>
<dbReference type="AlphaFoldDB" id="A0A1I8NN30"/>
<keyword evidence="2" id="KW-0732">Signal</keyword>
<feature type="signal peptide" evidence="2">
    <location>
        <begin position="1"/>
        <end position="20"/>
    </location>
</feature>
<dbReference type="PANTHER" id="PTHR21261:SF3">
    <property type="entry name" value="BEATEN PATH VII"/>
    <property type="match status" value="1"/>
</dbReference>
<dbReference type="Gene3D" id="2.60.40.10">
    <property type="entry name" value="Immunoglobulins"/>
    <property type="match status" value="2"/>
</dbReference>
<dbReference type="InterPro" id="IPR003599">
    <property type="entry name" value="Ig_sub"/>
</dbReference>
<dbReference type="SMART" id="SM00409">
    <property type="entry name" value="IG"/>
    <property type="match status" value="2"/>
</dbReference>
<feature type="region of interest" description="Disordered" evidence="1">
    <location>
        <begin position="202"/>
        <end position="246"/>
    </location>
</feature>
<feature type="domain" description="Ig-like" evidence="3">
    <location>
        <begin position="150"/>
        <end position="190"/>
    </location>
</feature>
<dbReference type="VEuPathDB" id="VectorBase:SCAU000509"/>
<dbReference type="OrthoDB" id="8915289at2759"/>
<dbReference type="InterPro" id="IPR013783">
    <property type="entry name" value="Ig-like_fold"/>
</dbReference>
<accession>A0A1I8NN30</accession>
<gene>
    <name evidence="4" type="primary">106084618</name>
</gene>
<evidence type="ECO:0000313" key="4">
    <source>
        <dbReference type="EnsemblMetazoa" id="SCAU000509-PB"/>
    </source>
</evidence>
<dbReference type="EnsemblMetazoa" id="SCAU000509-RB">
    <property type="protein sequence ID" value="SCAU000509-PB"/>
    <property type="gene ID" value="SCAU000509"/>
</dbReference>
<feature type="domain" description="Ig-like" evidence="3">
    <location>
        <begin position="16"/>
        <end position="133"/>
    </location>
</feature>
<dbReference type="STRING" id="35570.A0A1I8NN30"/>
<evidence type="ECO:0000259" key="3">
    <source>
        <dbReference type="PROSITE" id="PS50835"/>
    </source>
</evidence>